<proteinExistence type="predicted"/>
<dbReference type="CDD" id="cd00840">
    <property type="entry name" value="MPP_Mre11_N"/>
    <property type="match status" value="1"/>
</dbReference>
<dbReference type="InterPro" id="IPR029052">
    <property type="entry name" value="Metallo-depent_PP-like"/>
</dbReference>
<organism evidence="3">
    <name type="scientific">freshwater metagenome</name>
    <dbReference type="NCBI Taxonomy" id="449393"/>
    <lineage>
        <taxon>unclassified sequences</taxon>
        <taxon>metagenomes</taxon>
        <taxon>ecological metagenomes</taxon>
    </lineage>
</organism>
<evidence type="ECO:0000256" key="1">
    <source>
        <dbReference type="ARBA" id="ARBA00022801"/>
    </source>
</evidence>
<name>A0A6J6AT60_9ZZZZ</name>
<dbReference type="InterPro" id="IPR004843">
    <property type="entry name" value="Calcineurin-like_PHP"/>
</dbReference>
<dbReference type="InterPro" id="IPR041796">
    <property type="entry name" value="Mre11_N"/>
</dbReference>
<dbReference type="AlphaFoldDB" id="A0A6J6AT60"/>
<evidence type="ECO:0000259" key="2">
    <source>
        <dbReference type="Pfam" id="PF00149"/>
    </source>
</evidence>
<keyword evidence="1" id="KW-0378">Hydrolase</keyword>
<dbReference type="InterPro" id="IPR050535">
    <property type="entry name" value="DNA_Repair-Maintenance_Comp"/>
</dbReference>
<feature type="domain" description="Calcineurin-like phosphoesterase" evidence="2">
    <location>
        <begin position="32"/>
        <end position="214"/>
    </location>
</feature>
<dbReference type="PANTHER" id="PTHR30337">
    <property type="entry name" value="COMPONENT OF ATP-DEPENDENT DSDNA EXONUCLEASE"/>
    <property type="match status" value="1"/>
</dbReference>
<dbReference type="EMBL" id="CAEZSF010000007">
    <property type="protein sequence ID" value="CAB4530130.1"/>
    <property type="molecule type" value="Genomic_DNA"/>
</dbReference>
<sequence>MASDPATSNTALAVITDLGSLRADDADDGPVRFLHSSDLHLGSADAALQAFENLVAVALKRSVDLVVFGGDVYDTAERSAFGQLKFQNGLRTLTREGIRVFIAHGNHDPVQAGFTPVAPMPDGVYTFTEGLPQTFLMKVGRTRLAVTGVSFATQSEETNLVEKIAATRVAADLRIAVVHANVEGLPGHDNYAGCSREDLSNSDIHYWALGHIHDRTVTPLPAGRWWAYPGNLQGRSTKATECGPKGVLIVESLGAGFAEPEFVACDISRFLRVQADVTGAEDLAAAVDQMSEQTTRAIKQDNPLDLPTVIRVAVSGATVAHSGLQTLVKDEGKLAELLLALLPANTTIKSIALDTSIPYDRSSLAARPDVVGAVLTKLDELRVAATLGSATPEYETENAGSGPAPSTILNGLIEQAARTIGSPARTLTEKSVSLGAISAGEFLDQVERLLIDRLAPSTEDEAEGVVQ</sequence>
<dbReference type="SUPFAM" id="SSF56300">
    <property type="entry name" value="Metallo-dependent phosphatases"/>
    <property type="match status" value="1"/>
</dbReference>
<evidence type="ECO:0000313" key="3">
    <source>
        <dbReference type="EMBL" id="CAB4530130.1"/>
    </source>
</evidence>
<dbReference type="PANTHER" id="PTHR30337:SF7">
    <property type="entry name" value="PHOSPHOESTERASE"/>
    <property type="match status" value="1"/>
</dbReference>
<dbReference type="Gene3D" id="3.60.21.10">
    <property type="match status" value="1"/>
</dbReference>
<protein>
    <submittedName>
        <fullName evidence="3">Unannotated protein</fullName>
    </submittedName>
</protein>
<accession>A0A6J6AT60</accession>
<dbReference type="Pfam" id="PF00149">
    <property type="entry name" value="Metallophos"/>
    <property type="match status" value="1"/>
</dbReference>
<gene>
    <name evidence="3" type="ORF">UFOPK1358_00158</name>
</gene>
<dbReference type="GO" id="GO:0016787">
    <property type="term" value="F:hydrolase activity"/>
    <property type="evidence" value="ECO:0007669"/>
    <property type="project" value="UniProtKB-KW"/>
</dbReference>
<reference evidence="3" key="1">
    <citation type="submission" date="2020-05" db="EMBL/GenBank/DDBJ databases">
        <authorList>
            <person name="Chiriac C."/>
            <person name="Salcher M."/>
            <person name="Ghai R."/>
            <person name="Kavagutti S V."/>
        </authorList>
    </citation>
    <scope>NUCLEOTIDE SEQUENCE</scope>
</reference>